<dbReference type="OMA" id="NMESKHA"/>
<dbReference type="GO" id="GO:0003824">
    <property type="term" value="F:catalytic activity"/>
    <property type="evidence" value="ECO:0007669"/>
    <property type="project" value="InterPro"/>
</dbReference>
<evidence type="ECO:0000256" key="1">
    <source>
        <dbReference type="SAM" id="MobiDB-lite"/>
    </source>
</evidence>
<dbReference type="GO" id="GO:0051539">
    <property type="term" value="F:4 iron, 4 sulfur cluster binding"/>
    <property type="evidence" value="ECO:0007669"/>
    <property type="project" value="TreeGrafter"/>
</dbReference>
<dbReference type="SFLD" id="SFLDS00029">
    <property type="entry name" value="Radical_SAM"/>
    <property type="match status" value="1"/>
</dbReference>
<dbReference type="VEuPathDB" id="ToxoDB:NCLIV_041110"/>
<keyword evidence="5" id="KW-1185">Reference proteome</keyword>
<dbReference type="GO" id="GO:0006779">
    <property type="term" value="P:porphyrin-containing compound biosynthetic process"/>
    <property type="evidence" value="ECO:0007669"/>
    <property type="project" value="TreeGrafter"/>
</dbReference>
<protein>
    <submittedName>
        <fullName evidence="3">Putative radical SAM domain containing protein</fullName>
    </submittedName>
    <submittedName>
        <fullName evidence="4">Radical SAM domain containing protein, putative</fullName>
    </submittedName>
</protein>
<feature type="compositionally biased region" description="Basic and acidic residues" evidence="1">
    <location>
        <begin position="469"/>
        <end position="480"/>
    </location>
</feature>
<feature type="region of interest" description="Disordered" evidence="1">
    <location>
        <begin position="469"/>
        <end position="508"/>
    </location>
</feature>
<evidence type="ECO:0000313" key="3">
    <source>
        <dbReference type="EMBL" id="CBZ51036.1"/>
    </source>
</evidence>
<feature type="compositionally biased region" description="Polar residues" evidence="1">
    <location>
        <begin position="83"/>
        <end position="97"/>
    </location>
</feature>
<dbReference type="EMBL" id="FR823385">
    <property type="protein sequence ID" value="CBZ51036.1"/>
    <property type="molecule type" value="Genomic_DNA"/>
</dbReference>
<dbReference type="PANTHER" id="PTHR13932:SF5">
    <property type="entry name" value="RADICAL S-ADENOSYL METHIONINE DOMAIN-CONTAINING PROTEIN 1, MITOCHONDRIAL"/>
    <property type="match status" value="1"/>
</dbReference>
<dbReference type="SMART" id="SM00729">
    <property type="entry name" value="Elp3"/>
    <property type="match status" value="1"/>
</dbReference>
<dbReference type="SUPFAM" id="SSF102114">
    <property type="entry name" value="Radical SAM enzymes"/>
    <property type="match status" value="2"/>
</dbReference>
<dbReference type="AlphaFoldDB" id="F0VBQ2"/>
<reference evidence="4" key="4">
    <citation type="journal article" date="2015" name="PLoS ONE">
        <title>Comprehensive Evaluation of Toxoplasma gondii VEG and Neospora caninum LIV Genomes with Tachyzoite Stage Transcriptome and Proteome Defines Novel Transcript Features.</title>
        <authorList>
            <person name="Ramaprasad A."/>
            <person name="Mourier T."/>
            <person name="Naeem R."/>
            <person name="Malas T.B."/>
            <person name="Moussa E."/>
            <person name="Panigrahi A."/>
            <person name="Vermont S.J."/>
            <person name="Otto T.D."/>
            <person name="Wastling J."/>
            <person name="Pain A."/>
        </authorList>
    </citation>
    <scope>NUCLEOTIDE SEQUENCE</scope>
    <source>
        <strain evidence="4">Liverpool</strain>
    </source>
</reference>
<name>F0VBQ2_NEOCL</name>
<organism evidence="3 5">
    <name type="scientific">Neospora caninum (strain Liverpool)</name>
    <dbReference type="NCBI Taxonomy" id="572307"/>
    <lineage>
        <taxon>Eukaryota</taxon>
        <taxon>Sar</taxon>
        <taxon>Alveolata</taxon>
        <taxon>Apicomplexa</taxon>
        <taxon>Conoidasida</taxon>
        <taxon>Coccidia</taxon>
        <taxon>Eucoccidiorida</taxon>
        <taxon>Eimeriorina</taxon>
        <taxon>Sarcocystidae</taxon>
        <taxon>Neospora</taxon>
    </lineage>
</organism>
<reference evidence="3" key="1">
    <citation type="submission" date="2011-02" db="EMBL/GenBank/DDBJ databases">
        <authorList>
            <person name="Aslett M."/>
        </authorList>
    </citation>
    <scope>NUCLEOTIDE SEQUENCE</scope>
    <source>
        <strain evidence="3">Liverpool</strain>
    </source>
</reference>
<evidence type="ECO:0000313" key="4">
    <source>
        <dbReference type="EMBL" id="CEL68342.1"/>
    </source>
</evidence>
<feature type="domain" description="Radical SAM core" evidence="2">
    <location>
        <begin position="101"/>
        <end position="382"/>
    </location>
</feature>
<feature type="compositionally biased region" description="Low complexity" evidence="1">
    <location>
        <begin position="138"/>
        <end position="150"/>
    </location>
</feature>
<dbReference type="InterPro" id="IPR058240">
    <property type="entry name" value="rSAM_sf"/>
</dbReference>
<dbReference type="Proteomes" id="UP000007494">
    <property type="component" value="Chromosome IX"/>
</dbReference>
<dbReference type="EMBL" id="LN714484">
    <property type="protein sequence ID" value="CEL68342.1"/>
    <property type="molecule type" value="Genomic_DNA"/>
</dbReference>
<evidence type="ECO:0000313" key="5">
    <source>
        <dbReference type="Proteomes" id="UP000007494"/>
    </source>
</evidence>
<dbReference type="PROSITE" id="PS51918">
    <property type="entry name" value="RADICAL_SAM"/>
    <property type="match status" value="1"/>
</dbReference>
<dbReference type="CDD" id="cd01335">
    <property type="entry name" value="Radical_SAM"/>
    <property type="match status" value="1"/>
</dbReference>
<proteinExistence type="predicted"/>
<evidence type="ECO:0000259" key="2">
    <source>
        <dbReference type="PROSITE" id="PS51918"/>
    </source>
</evidence>
<dbReference type="InterPro" id="IPR034505">
    <property type="entry name" value="Coproporphyrinogen-III_oxidase"/>
</dbReference>
<dbReference type="GeneID" id="13440022"/>
<dbReference type="RefSeq" id="XP_003881069.1">
    <property type="nucleotide sequence ID" value="XM_003881020.1"/>
</dbReference>
<gene>
    <name evidence="4" type="ORF">BN1204_041110</name>
    <name evidence="3" type="ORF">NCLIV_041110</name>
</gene>
<accession>F0VBQ2</accession>
<dbReference type="Pfam" id="PF04055">
    <property type="entry name" value="Radical_SAM"/>
    <property type="match status" value="1"/>
</dbReference>
<dbReference type="InParanoid" id="F0VBQ2"/>
<dbReference type="PANTHER" id="PTHR13932">
    <property type="entry name" value="COPROPORPHYRINIGEN III OXIDASE"/>
    <property type="match status" value="1"/>
</dbReference>
<feature type="region of interest" description="Disordered" evidence="1">
    <location>
        <begin position="136"/>
        <end position="173"/>
    </location>
</feature>
<dbReference type="InterPro" id="IPR007197">
    <property type="entry name" value="rSAM"/>
</dbReference>
<dbReference type="GO" id="GO:0005737">
    <property type="term" value="C:cytoplasm"/>
    <property type="evidence" value="ECO:0007669"/>
    <property type="project" value="TreeGrafter"/>
</dbReference>
<sequence>MGGHWPNRFRPRGNPLQAAMQSCRTYFDGGVSSSCAAIYSARRNRIASLCTYCSKNGLHSTEPPRLAQRPPGTAAGNHDVNRTHSTASKHPTPDQSDVQLLPEMFPRAVYIHMPFCMKRCHFCAFPVTLLPATPRYPPGSGSRPPDSQPRTGNFCSLSTKHDSSEPRTTSFRQGRCRDVSADLSKSFFRSIYFGGGSPSLIPPRLLQRVLAVLETEAHSLERSTTRGVPSSAVACRGRVQPNPLSTRLCIGTIDSKEHLEELAELGVTRFSVGVQTFDDTILKRLGRSNDRAANVRVLRLLSEIVREYARRGRKLSVSTDILLSFQRRDQLLEDLSWLVHHEFEHYEISSFARIDHHNDNSSYPKDTCDNVFKRQEIEQGYRCLHHEAYWRSEPFFGFGMGASSFVNLHRWTRPNRLEAYLEWVRGSLSRDGFFAATSTPIVLYKDPRQHHIADRGGEAGVRRADLGERYTINRESKQPESKATSNSKLRKGISQPSKDRAMTRRSDTPLRKEARCTFTYTGAINVETRAGKGNESNRSFELDRKLQQAPVPRVPRTHLQVTRCNSVGRTLQQIHYRLAVEAIVSALRTSEGVNLCALAEVDRMLCLPKLKHRLRLCPEEAVDESAITGELLRGVTEGVKTALLVGTADILVSGIHIGRPDKDCLVDQRLHGVEQSDDIAIDCANLNANEGLRLLVRPSEIACLQATPHEKPPICPTTTNKEVSQVRFGDFSTRLARSEEFSSRRASCTQNVDSLLAPILATLLRGRSRYASNSLTTKESMTSESEGLSARLHLRAPDGFLVSNDILSDILCSLDDYEDESRFST</sequence>
<feature type="region of interest" description="Disordered" evidence="1">
    <location>
        <begin position="61"/>
        <end position="97"/>
    </location>
</feature>
<reference evidence="3" key="2">
    <citation type="submission" date="2011-03" db="EMBL/GenBank/DDBJ databases">
        <title>Comparative genomics and transcriptomics of Neospora caninum and Toxoplasma gondii.</title>
        <authorList>
            <person name="Reid A.J."/>
            <person name="Sohal A."/>
            <person name="Harris D."/>
            <person name="Quail M."/>
            <person name="Sanders M."/>
            <person name="Berriman M."/>
            <person name="Wastling J.M."/>
            <person name="Pain A."/>
        </authorList>
    </citation>
    <scope>NUCLEOTIDE SEQUENCE</scope>
    <source>
        <strain evidence="3">Liverpool</strain>
    </source>
</reference>
<dbReference type="eggNOG" id="ENOG502QRH0">
    <property type="taxonomic scope" value="Eukaryota"/>
</dbReference>
<dbReference type="OrthoDB" id="348229at2759"/>
<feature type="compositionally biased region" description="Basic and acidic residues" evidence="1">
    <location>
        <begin position="497"/>
        <end position="508"/>
    </location>
</feature>
<dbReference type="InterPro" id="IPR006638">
    <property type="entry name" value="Elp3/MiaA/NifB-like_rSAM"/>
</dbReference>
<reference evidence="5" key="3">
    <citation type="journal article" date="2012" name="PLoS Pathog.">
        <title>Comparative genomics of the apicomplexan parasites Toxoplasma gondii and Neospora caninum: Coccidia differing in host range and transmission strategy.</title>
        <authorList>
            <person name="Reid A.J."/>
            <person name="Vermont S.J."/>
            <person name="Cotton J.A."/>
            <person name="Harris D."/>
            <person name="Hill-Cawthorne G.A."/>
            <person name="Konen-Waisman S."/>
            <person name="Latham S.M."/>
            <person name="Mourier T."/>
            <person name="Norton R."/>
            <person name="Quail M.A."/>
            <person name="Sanders M."/>
            <person name="Shanmugam D."/>
            <person name="Sohal A."/>
            <person name="Wasmuth J.D."/>
            <person name="Brunk B."/>
            <person name="Grigg M.E."/>
            <person name="Howard J.C."/>
            <person name="Parkinson J."/>
            <person name="Roos D.S."/>
            <person name="Trees A.J."/>
            <person name="Berriman M."/>
            <person name="Pain A."/>
            <person name="Wastling J.M."/>
        </authorList>
    </citation>
    <scope>NUCLEOTIDE SEQUENCE [LARGE SCALE GENOMIC DNA]</scope>
    <source>
        <strain evidence="5">Liverpool</strain>
    </source>
</reference>